<protein>
    <submittedName>
        <fullName evidence="5">60S ribosomal protein L27-A, putative</fullName>
    </submittedName>
</protein>
<dbReference type="SUPFAM" id="SSF50104">
    <property type="entry name" value="Translation proteins SH3-like domain"/>
    <property type="match status" value="1"/>
</dbReference>
<dbReference type="Gene3D" id="2.30.30.770">
    <property type="match status" value="1"/>
</dbReference>
<dbReference type="EMBL" id="KB206860">
    <property type="protein sequence ID" value="ELP87494.1"/>
    <property type="molecule type" value="Genomic_DNA"/>
</dbReference>
<accession>A0A0A1U0R9</accession>
<comment type="similarity">
    <text evidence="1">Belongs to the eukaryotic ribosomal protein eL27 family.</text>
</comment>
<dbReference type="GO" id="GO:0006412">
    <property type="term" value="P:translation"/>
    <property type="evidence" value="ECO:0007669"/>
    <property type="project" value="InterPro"/>
</dbReference>
<evidence type="ECO:0000313" key="5">
    <source>
        <dbReference type="EMBL" id="ELP87494.1"/>
    </source>
</evidence>
<dbReference type="GO" id="GO:0005840">
    <property type="term" value="C:ribosome"/>
    <property type="evidence" value="ECO:0007669"/>
    <property type="project" value="UniProtKB-KW"/>
</dbReference>
<keyword evidence="3" id="KW-0687">Ribonucleoprotein</keyword>
<keyword evidence="2 5" id="KW-0689">Ribosomal protein</keyword>
<dbReference type="GO" id="GO:1990904">
    <property type="term" value="C:ribonucleoprotein complex"/>
    <property type="evidence" value="ECO:0007669"/>
    <property type="project" value="UniProtKB-KW"/>
</dbReference>
<dbReference type="InterPro" id="IPR001141">
    <property type="entry name" value="Ribosomal_eL27"/>
</dbReference>
<dbReference type="Proteomes" id="UP000014680">
    <property type="component" value="Unassembled WGS sequence"/>
</dbReference>
<dbReference type="InterPro" id="IPR038655">
    <property type="entry name" value="Ribosomal_eL27_sf"/>
</dbReference>
<evidence type="ECO:0000256" key="3">
    <source>
        <dbReference type="ARBA" id="ARBA00023274"/>
    </source>
</evidence>
<dbReference type="OrthoDB" id="2365484at2759"/>
<dbReference type="InterPro" id="IPR041991">
    <property type="entry name" value="Ribosomal_eL27_KOW"/>
</dbReference>
<reference evidence="5 6" key="1">
    <citation type="submission" date="2012-10" db="EMBL/GenBank/DDBJ databases">
        <authorList>
            <person name="Zafar N."/>
            <person name="Inman J."/>
            <person name="Hall N."/>
            <person name="Lorenzi H."/>
            <person name="Caler E."/>
        </authorList>
    </citation>
    <scope>NUCLEOTIDE SEQUENCE [LARGE SCALE GENOMIC DNA]</scope>
    <source>
        <strain evidence="5 6">IP1</strain>
    </source>
</reference>
<dbReference type="Pfam" id="PF01777">
    <property type="entry name" value="Ribosomal_L27e"/>
    <property type="match status" value="1"/>
</dbReference>
<dbReference type="KEGG" id="eiv:EIN_097810"/>
<keyword evidence="6" id="KW-1185">Reference proteome</keyword>
<dbReference type="InterPro" id="IPR008991">
    <property type="entry name" value="Translation_prot_SH3-like_sf"/>
</dbReference>
<dbReference type="RefSeq" id="XP_004254265.1">
    <property type="nucleotide sequence ID" value="XM_004254217.1"/>
</dbReference>
<dbReference type="VEuPathDB" id="AmoebaDB:EIN_097810"/>
<evidence type="ECO:0000256" key="1">
    <source>
        <dbReference type="ARBA" id="ARBA00009124"/>
    </source>
</evidence>
<dbReference type="InterPro" id="IPR005824">
    <property type="entry name" value="KOW"/>
</dbReference>
<dbReference type="GO" id="GO:0003735">
    <property type="term" value="F:structural constituent of ribosome"/>
    <property type="evidence" value="ECO:0007669"/>
    <property type="project" value="InterPro"/>
</dbReference>
<dbReference type="Pfam" id="PF00467">
    <property type="entry name" value="KOW"/>
    <property type="match status" value="1"/>
</dbReference>
<evidence type="ECO:0000313" key="6">
    <source>
        <dbReference type="Proteomes" id="UP000014680"/>
    </source>
</evidence>
<dbReference type="OMA" id="NQWFFTK"/>
<gene>
    <name evidence="5" type="ORF">EIN_097810</name>
</gene>
<sequence length="139" mass="15595">MSKILAPGRVVILLSGRYAGKKAVISTVNLQKSKDRDYGFVTVVGVERAPLKITRAMSDTVQRLRTSVKAFCKVVNVNHVMPTKYTVNLDQLSLIKDVKINTFEAGKPYPIATKKALSSQFAEVYRNGKESWLFTKLRF</sequence>
<dbReference type="AlphaFoldDB" id="A0A0A1U0R9"/>
<dbReference type="GeneID" id="14886422"/>
<proteinExistence type="inferred from homology"/>
<dbReference type="CDD" id="cd06090">
    <property type="entry name" value="KOW_RPL27"/>
    <property type="match status" value="1"/>
</dbReference>
<evidence type="ECO:0000256" key="2">
    <source>
        <dbReference type="ARBA" id="ARBA00022980"/>
    </source>
</evidence>
<name>A0A0A1U0R9_ENTIV</name>
<organism evidence="5 6">
    <name type="scientific">Entamoeba invadens IP1</name>
    <dbReference type="NCBI Taxonomy" id="370355"/>
    <lineage>
        <taxon>Eukaryota</taxon>
        <taxon>Amoebozoa</taxon>
        <taxon>Evosea</taxon>
        <taxon>Archamoebae</taxon>
        <taxon>Mastigamoebida</taxon>
        <taxon>Entamoebidae</taxon>
        <taxon>Entamoeba</taxon>
    </lineage>
</organism>
<feature type="domain" description="KOW" evidence="4">
    <location>
        <begin position="7"/>
        <end position="42"/>
    </location>
</feature>
<evidence type="ECO:0000259" key="4">
    <source>
        <dbReference type="Pfam" id="PF00467"/>
    </source>
</evidence>
<dbReference type="PANTHER" id="PTHR10497">
    <property type="entry name" value="60S RIBOSOMAL PROTEIN L27"/>
    <property type="match status" value="1"/>
</dbReference>